<name>S4P748_9NEOP</name>
<reference evidence="1" key="1">
    <citation type="journal article" date="2013" name="BMC Genomics">
        <title>Unscrambling butterfly oogenesis.</title>
        <authorList>
            <person name="Carter J.M."/>
            <person name="Baker S.C."/>
            <person name="Pink R."/>
            <person name="Carter D.R."/>
            <person name="Collins A."/>
            <person name="Tomlin J."/>
            <person name="Gibbs M."/>
            <person name="Breuker C.J."/>
        </authorList>
    </citation>
    <scope>NUCLEOTIDE SEQUENCE</scope>
    <source>
        <tissue evidence="1">Ovary</tissue>
    </source>
</reference>
<sequence>MITKERSNHDRFLKSLYIYFGEPGGLAEKHRFVLEETFLSNPKYWFARPLSSLLSNEEVLNRIAQFELVRPQSKCQFLMSTGIRANVHMSKPPVDIDTLDWKWIGAKAVANKVFICKKNDQQRFIKKLLKWRRTARIAVRLSDKTP</sequence>
<dbReference type="AlphaFoldDB" id="S4P748"/>
<proteinExistence type="predicted"/>
<feature type="non-terminal residue" evidence="1">
    <location>
        <position position="146"/>
    </location>
</feature>
<organism evidence="1">
    <name type="scientific">Pararge aegeria</name>
    <name type="common">speckled wood butterfly</name>
    <dbReference type="NCBI Taxonomy" id="116150"/>
    <lineage>
        <taxon>Eukaryota</taxon>
        <taxon>Metazoa</taxon>
        <taxon>Ecdysozoa</taxon>
        <taxon>Arthropoda</taxon>
        <taxon>Hexapoda</taxon>
        <taxon>Insecta</taxon>
        <taxon>Pterygota</taxon>
        <taxon>Neoptera</taxon>
        <taxon>Endopterygota</taxon>
        <taxon>Lepidoptera</taxon>
        <taxon>Glossata</taxon>
        <taxon>Ditrysia</taxon>
        <taxon>Papilionoidea</taxon>
        <taxon>Nymphalidae</taxon>
        <taxon>Satyrinae</taxon>
        <taxon>Satyrini</taxon>
        <taxon>Parargina</taxon>
        <taxon>Pararge</taxon>
    </lineage>
</organism>
<accession>S4P748</accession>
<evidence type="ECO:0000313" key="1">
    <source>
        <dbReference type="EMBL" id="JAA84718.1"/>
    </source>
</evidence>
<protein>
    <submittedName>
        <fullName evidence="1">Uncharacterized protein</fullName>
    </submittedName>
</protein>
<dbReference type="EMBL" id="GAIX01007842">
    <property type="protein sequence ID" value="JAA84718.1"/>
    <property type="molecule type" value="Transcribed_RNA"/>
</dbReference>
<reference evidence="1" key="2">
    <citation type="submission" date="2013-05" db="EMBL/GenBank/DDBJ databases">
        <authorList>
            <person name="Carter J.-M."/>
            <person name="Baker S.C."/>
            <person name="Pink R."/>
            <person name="Carter D.R.F."/>
            <person name="Collins A."/>
            <person name="Tomlin J."/>
            <person name="Gibbs M."/>
            <person name="Breuker C.J."/>
        </authorList>
    </citation>
    <scope>NUCLEOTIDE SEQUENCE</scope>
    <source>
        <tissue evidence="1">Ovary</tissue>
    </source>
</reference>